<evidence type="ECO:0000313" key="3">
    <source>
        <dbReference type="Proteomes" id="UP000285405"/>
    </source>
</evidence>
<dbReference type="AlphaFoldDB" id="A0A420I9K8"/>
<evidence type="ECO:0000256" key="1">
    <source>
        <dbReference type="SAM" id="MobiDB-lite"/>
    </source>
</evidence>
<protein>
    <submittedName>
        <fullName evidence="2">Uncharacterized protein</fullName>
    </submittedName>
</protein>
<reference evidence="2 3" key="1">
    <citation type="journal article" date="2018" name="BMC Genomics">
        <title>Comparative genome analyses reveal sequence features reflecting distinct modes of host-adaptation between dicot and monocot powdery mildew.</title>
        <authorList>
            <person name="Wu Y."/>
            <person name="Ma X."/>
            <person name="Pan Z."/>
            <person name="Kale S.D."/>
            <person name="Song Y."/>
            <person name="King H."/>
            <person name="Zhang Q."/>
            <person name="Presley C."/>
            <person name="Deng X."/>
            <person name="Wei C.I."/>
            <person name="Xiao S."/>
        </authorList>
    </citation>
    <scope>NUCLEOTIDE SEQUENCE [LARGE SCALE GENOMIC DNA]</scope>
    <source>
        <strain evidence="2">UCSC1</strain>
    </source>
</reference>
<accession>A0A420I9K8</accession>
<proteinExistence type="predicted"/>
<feature type="region of interest" description="Disordered" evidence="1">
    <location>
        <begin position="269"/>
        <end position="295"/>
    </location>
</feature>
<evidence type="ECO:0000313" key="2">
    <source>
        <dbReference type="EMBL" id="RKF71191.1"/>
    </source>
</evidence>
<feature type="compositionally biased region" description="Basic and acidic residues" evidence="1">
    <location>
        <begin position="278"/>
        <end position="290"/>
    </location>
</feature>
<sequence length="343" mass="38617">MSPTTNNVDYQELTLPNFDRAGSYNGTIPASKWLLRLKYDFRRAGYNPPPGELYLEAIKMLLDGSAADGLAATPSTRRIINAREIATPENLIQVNEWIKEEFPGNFEENIEQDIQSEIQTFAQRIKDDQNLQKPETILAYYQRAGSPSLKLHITSLDRVAKHHAQLCIKCASVTLDCVKRSSREMEPPVVPFGKHMTSSSQLNDQTGKELVDKHRLSKLEEFVSSQYGRSEVSILADIDAGRSVYSLGSQSSQRTNYVTPSTRTIPLNRQMVAPLNNSKDRQPEGTDRKPPRPSMLLASRSLHPIINGSKPHNPAADGLLCHNCGDFGHRRREYRNPSLPHWE</sequence>
<organism evidence="2 3">
    <name type="scientific">Golovinomyces cichoracearum</name>
    <dbReference type="NCBI Taxonomy" id="62708"/>
    <lineage>
        <taxon>Eukaryota</taxon>
        <taxon>Fungi</taxon>
        <taxon>Dikarya</taxon>
        <taxon>Ascomycota</taxon>
        <taxon>Pezizomycotina</taxon>
        <taxon>Leotiomycetes</taxon>
        <taxon>Erysiphales</taxon>
        <taxon>Erysiphaceae</taxon>
        <taxon>Golovinomyces</taxon>
    </lineage>
</organism>
<comment type="caution">
    <text evidence="2">The sequence shown here is derived from an EMBL/GenBank/DDBJ whole genome shotgun (WGS) entry which is preliminary data.</text>
</comment>
<dbReference type="Proteomes" id="UP000285405">
    <property type="component" value="Unassembled WGS sequence"/>
</dbReference>
<gene>
    <name evidence="2" type="ORF">GcC1_105020b</name>
</gene>
<dbReference type="EMBL" id="MCBR01010554">
    <property type="protein sequence ID" value="RKF71191.1"/>
    <property type="molecule type" value="Genomic_DNA"/>
</dbReference>
<dbReference type="OrthoDB" id="3595120at2759"/>
<name>A0A420I9K8_9PEZI</name>